<evidence type="ECO:0000313" key="3">
    <source>
        <dbReference type="Proteomes" id="UP000054217"/>
    </source>
</evidence>
<keyword evidence="3" id="KW-1185">Reference proteome</keyword>
<dbReference type="Proteomes" id="UP000054217">
    <property type="component" value="Unassembled WGS sequence"/>
</dbReference>
<sequence>MWRGLQKTSGYGGNVAPGNPQRDRNRSLCLPGKTHPDNCRRPELDLLLKVHGAHCMNPKRKELPGIASVHIRL</sequence>
<reference evidence="2 3" key="1">
    <citation type="submission" date="2014-04" db="EMBL/GenBank/DDBJ databases">
        <authorList>
            <consortium name="DOE Joint Genome Institute"/>
            <person name="Kuo A."/>
            <person name="Kohler A."/>
            <person name="Costa M.D."/>
            <person name="Nagy L.G."/>
            <person name="Floudas D."/>
            <person name="Copeland A."/>
            <person name="Barry K.W."/>
            <person name="Cichocki N."/>
            <person name="Veneault-Fourrey C."/>
            <person name="LaButti K."/>
            <person name="Lindquist E.A."/>
            <person name="Lipzen A."/>
            <person name="Lundell T."/>
            <person name="Morin E."/>
            <person name="Murat C."/>
            <person name="Sun H."/>
            <person name="Tunlid A."/>
            <person name="Henrissat B."/>
            <person name="Grigoriev I.V."/>
            <person name="Hibbett D.S."/>
            <person name="Martin F."/>
            <person name="Nordberg H.P."/>
            <person name="Cantor M.N."/>
            <person name="Hua S.X."/>
        </authorList>
    </citation>
    <scope>NUCLEOTIDE SEQUENCE [LARGE SCALE GENOMIC DNA]</scope>
    <source>
        <strain evidence="2 3">Marx 270</strain>
    </source>
</reference>
<dbReference type="InParanoid" id="A0A0C3PEA9"/>
<feature type="region of interest" description="Disordered" evidence="1">
    <location>
        <begin position="1"/>
        <end position="37"/>
    </location>
</feature>
<accession>A0A0C3PEA9</accession>
<dbReference type="EMBL" id="KN831964">
    <property type="protein sequence ID" value="KIO06174.1"/>
    <property type="molecule type" value="Genomic_DNA"/>
</dbReference>
<proteinExistence type="predicted"/>
<protein>
    <submittedName>
        <fullName evidence="2">Uncharacterized protein</fullName>
    </submittedName>
</protein>
<dbReference type="AlphaFoldDB" id="A0A0C3PEA9"/>
<evidence type="ECO:0000313" key="2">
    <source>
        <dbReference type="EMBL" id="KIO06174.1"/>
    </source>
</evidence>
<evidence type="ECO:0000256" key="1">
    <source>
        <dbReference type="SAM" id="MobiDB-lite"/>
    </source>
</evidence>
<organism evidence="2 3">
    <name type="scientific">Pisolithus tinctorius Marx 270</name>
    <dbReference type="NCBI Taxonomy" id="870435"/>
    <lineage>
        <taxon>Eukaryota</taxon>
        <taxon>Fungi</taxon>
        <taxon>Dikarya</taxon>
        <taxon>Basidiomycota</taxon>
        <taxon>Agaricomycotina</taxon>
        <taxon>Agaricomycetes</taxon>
        <taxon>Agaricomycetidae</taxon>
        <taxon>Boletales</taxon>
        <taxon>Sclerodermatineae</taxon>
        <taxon>Pisolithaceae</taxon>
        <taxon>Pisolithus</taxon>
    </lineage>
</organism>
<dbReference type="HOGENOM" id="CLU_2705835_0_0_1"/>
<name>A0A0C3PEA9_PISTI</name>
<gene>
    <name evidence="2" type="ORF">M404DRAFT_496871</name>
</gene>
<reference evidence="3" key="2">
    <citation type="submission" date="2015-01" db="EMBL/GenBank/DDBJ databases">
        <title>Evolutionary Origins and Diversification of the Mycorrhizal Mutualists.</title>
        <authorList>
            <consortium name="DOE Joint Genome Institute"/>
            <consortium name="Mycorrhizal Genomics Consortium"/>
            <person name="Kohler A."/>
            <person name="Kuo A."/>
            <person name="Nagy L.G."/>
            <person name="Floudas D."/>
            <person name="Copeland A."/>
            <person name="Barry K.W."/>
            <person name="Cichocki N."/>
            <person name="Veneault-Fourrey C."/>
            <person name="LaButti K."/>
            <person name="Lindquist E.A."/>
            <person name="Lipzen A."/>
            <person name="Lundell T."/>
            <person name="Morin E."/>
            <person name="Murat C."/>
            <person name="Riley R."/>
            <person name="Ohm R."/>
            <person name="Sun H."/>
            <person name="Tunlid A."/>
            <person name="Henrissat B."/>
            <person name="Grigoriev I.V."/>
            <person name="Hibbett D.S."/>
            <person name="Martin F."/>
        </authorList>
    </citation>
    <scope>NUCLEOTIDE SEQUENCE [LARGE SCALE GENOMIC DNA]</scope>
    <source>
        <strain evidence="3">Marx 270</strain>
    </source>
</reference>